<dbReference type="SUPFAM" id="SSF64438">
    <property type="entry name" value="CNF1/YfiH-like putative cysteine hydrolases"/>
    <property type="match status" value="1"/>
</dbReference>
<reference evidence="13 14" key="1">
    <citation type="submission" date="2023-07" db="EMBL/GenBank/DDBJ databases">
        <title>Sequencing the genomes of 1000 actinobacteria strains.</title>
        <authorList>
            <person name="Klenk H.-P."/>
        </authorList>
    </citation>
    <scope>NUCLEOTIDE SEQUENCE [LARGE SCALE GENOMIC DNA]</scope>
    <source>
        <strain evidence="13 14">DSM 19426</strain>
    </source>
</reference>
<comment type="similarity">
    <text evidence="3 12">Belongs to the purine nucleoside phosphorylase YfiH/LACC1 family.</text>
</comment>
<accession>A0ABU2BRJ7</accession>
<evidence type="ECO:0000256" key="12">
    <source>
        <dbReference type="RuleBase" id="RU361274"/>
    </source>
</evidence>
<keyword evidence="7" id="KW-0862">Zinc</keyword>
<proteinExistence type="inferred from homology"/>
<keyword evidence="8" id="KW-0186">Copper</keyword>
<dbReference type="RefSeq" id="WP_310299007.1">
    <property type="nucleotide sequence ID" value="NZ_JAVDYG010000001.1"/>
</dbReference>
<evidence type="ECO:0000256" key="4">
    <source>
        <dbReference type="ARBA" id="ARBA00022679"/>
    </source>
</evidence>
<dbReference type="NCBIfam" id="TIGR00726">
    <property type="entry name" value="peptidoglycan editing factor PgeF"/>
    <property type="match status" value="1"/>
</dbReference>
<dbReference type="Proteomes" id="UP001183648">
    <property type="component" value="Unassembled WGS sequence"/>
</dbReference>
<keyword evidence="14" id="KW-1185">Reference proteome</keyword>
<comment type="catalytic activity">
    <reaction evidence="11">
        <text>S-methyl-5'-thioadenosine + phosphate = 5-(methylsulfanyl)-alpha-D-ribose 1-phosphate + adenine</text>
        <dbReference type="Rhea" id="RHEA:11852"/>
        <dbReference type="ChEBI" id="CHEBI:16708"/>
        <dbReference type="ChEBI" id="CHEBI:17509"/>
        <dbReference type="ChEBI" id="CHEBI:43474"/>
        <dbReference type="ChEBI" id="CHEBI:58533"/>
        <dbReference type="EC" id="2.4.2.28"/>
    </reaction>
    <physiologicalReaction direction="left-to-right" evidence="11">
        <dbReference type="Rhea" id="RHEA:11853"/>
    </physiologicalReaction>
</comment>
<evidence type="ECO:0000256" key="6">
    <source>
        <dbReference type="ARBA" id="ARBA00022801"/>
    </source>
</evidence>
<comment type="catalytic activity">
    <reaction evidence="10">
        <text>adenosine + phosphate = alpha-D-ribose 1-phosphate + adenine</text>
        <dbReference type="Rhea" id="RHEA:27642"/>
        <dbReference type="ChEBI" id="CHEBI:16335"/>
        <dbReference type="ChEBI" id="CHEBI:16708"/>
        <dbReference type="ChEBI" id="CHEBI:43474"/>
        <dbReference type="ChEBI" id="CHEBI:57720"/>
        <dbReference type="EC" id="2.4.2.1"/>
    </reaction>
    <physiologicalReaction direction="left-to-right" evidence="10">
        <dbReference type="Rhea" id="RHEA:27643"/>
    </physiologicalReaction>
</comment>
<dbReference type="Gene3D" id="3.60.140.10">
    <property type="entry name" value="CNF1/YfiH-like putative cysteine hydrolases"/>
    <property type="match status" value="1"/>
</dbReference>
<evidence type="ECO:0000256" key="8">
    <source>
        <dbReference type="ARBA" id="ARBA00023008"/>
    </source>
</evidence>
<evidence type="ECO:0000256" key="10">
    <source>
        <dbReference type="ARBA" id="ARBA00048968"/>
    </source>
</evidence>
<comment type="function">
    <text evidence="2">Purine nucleoside enzyme that catalyzes the phosphorolysis of adenosine and inosine nucleosides, yielding D-ribose 1-phosphate and the respective free bases, adenine and hypoxanthine. Also catalyzes the phosphorolysis of S-methyl-5'-thioadenosine into adenine and S-methyl-5-thio-alpha-D-ribose 1-phosphate. Also has adenosine deaminase activity.</text>
</comment>
<protein>
    <recommendedName>
        <fullName evidence="12">Purine nucleoside phosphorylase</fullName>
    </recommendedName>
</protein>
<keyword evidence="6" id="KW-0378">Hydrolase</keyword>
<dbReference type="Pfam" id="PF02578">
    <property type="entry name" value="Cu-oxidase_4"/>
    <property type="match status" value="1"/>
</dbReference>
<dbReference type="PANTHER" id="PTHR30616:SF2">
    <property type="entry name" value="PURINE NUCLEOSIDE PHOSPHORYLASE LACC1"/>
    <property type="match status" value="1"/>
</dbReference>
<evidence type="ECO:0000313" key="14">
    <source>
        <dbReference type="Proteomes" id="UP001183648"/>
    </source>
</evidence>
<evidence type="ECO:0000256" key="11">
    <source>
        <dbReference type="ARBA" id="ARBA00049893"/>
    </source>
</evidence>
<comment type="catalytic activity">
    <reaction evidence="1">
        <text>inosine + phosphate = alpha-D-ribose 1-phosphate + hypoxanthine</text>
        <dbReference type="Rhea" id="RHEA:27646"/>
        <dbReference type="ChEBI" id="CHEBI:17368"/>
        <dbReference type="ChEBI" id="CHEBI:17596"/>
        <dbReference type="ChEBI" id="CHEBI:43474"/>
        <dbReference type="ChEBI" id="CHEBI:57720"/>
        <dbReference type="EC" id="2.4.2.1"/>
    </reaction>
    <physiologicalReaction direction="left-to-right" evidence="1">
        <dbReference type="Rhea" id="RHEA:27647"/>
    </physiologicalReaction>
</comment>
<evidence type="ECO:0000256" key="2">
    <source>
        <dbReference type="ARBA" id="ARBA00003215"/>
    </source>
</evidence>
<evidence type="ECO:0000313" key="13">
    <source>
        <dbReference type="EMBL" id="MDR7361277.1"/>
    </source>
</evidence>
<comment type="caution">
    <text evidence="13">The sequence shown here is derived from an EMBL/GenBank/DDBJ whole genome shotgun (WGS) entry which is preliminary data.</text>
</comment>
<dbReference type="InterPro" id="IPR003730">
    <property type="entry name" value="Cu_polyphenol_OxRdtase"/>
</dbReference>
<dbReference type="InterPro" id="IPR011324">
    <property type="entry name" value="Cytotoxic_necrot_fac-like_cat"/>
</dbReference>
<dbReference type="PANTHER" id="PTHR30616">
    <property type="entry name" value="UNCHARACTERIZED PROTEIN YFIH"/>
    <property type="match status" value="1"/>
</dbReference>
<dbReference type="InterPro" id="IPR038371">
    <property type="entry name" value="Cu_polyphenol_OxRdtase_sf"/>
</dbReference>
<evidence type="ECO:0000256" key="1">
    <source>
        <dbReference type="ARBA" id="ARBA00000553"/>
    </source>
</evidence>
<comment type="catalytic activity">
    <reaction evidence="9">
        <text>adenosine + H2O + H(+) = inosine + NH4(+)</text>
        <dbReference type="Rhea" id="RHEA:24408"/>
        <dbReference type="ChEBI" id="CHEBI:15377"/>
        <dbReference type="ChEBI" id="CHEBI:15378"/>
        <dbReference type="ChEBI" id="CHEBI:16335"/>
        <dbReference type="ChEBI" id="CHEBI:17596"/>
        <dbReference type="ChEBI" id="CHEBI:28938"/>
        <dbReference type="EC" id="3.5.4.4"/>
    </reaction>
    <physiologicalReaction direction="left-to-right" evidence="9">
        <dbReference type="Rhea" id="RHEA:24409"/>
    </physiologicalReaction>
</comment>
<name>A0ABU2BRJ7_9ACTN</name>
<keyword evidence="5" id="KW-0479">Metal-binding</keyword>
<evidence type="ECO:0000256" key="9">
    <source>
        <dbReference type="ARBA" id="ARBA00047989"/>
    </source>
</evidence>
<organism evidence="13 14">
    <name type="scientific">Nocardioides marmoribigeumensis</name>
    <dbReference type="NCBI Taxonomy" id="433649"/>
    <lineage>
        <taxon>Bacteria</taxon>
        <taxon>Bacillati</taxon>
        <taxon>Actinomycetota</taxon>
        <taxon>Actinomycetes</taxon>
        <taxon>Propionibacteriales</taxon>
        <taxon>Nocardioidaceae</taxon>
        <taxon>Nocardioides</taxon>
    </lineage>
</organism>
<dbReference type="EMBL" id="JAVDYG010000001">
    <property type="protein sequence ID" value="MDR7361277.1"/>
    <property type="molecule type" value="Genomic_DNA"/>
</dbReference>
<gene>
    <name evidence="13" type="ORF">J2S63_000830</name>
</gene>
<dbReference type="CDD" id="cd16833">
    <property type="entry name" value="YfiH"/>
    <property type="match status" value="1"/>
</dbReference>
<evidence type="ECO:0000256" key="7">
    <source>
        <dbReference type="ARBA" id="ARBA00022833"/>
    </source>
</evidence>
<sequence length="241" mass="25073">MFAFHDVLGPVGAAFTDRAGGVSTGPFASLNLAVRTDDDPAAVAENRRRAVAALTGSPQTPVALMRQVHGDTVVTVSGPTTEPPEADALVTAERGLVLVVQVADCVPVLLADPASGLVGAAHAGRNGLALGVVPRAVERLHELGAGRLTAWVGPHVCGGCYEVPAALRDEVAERVPSSYADTTWGTPSIDVGRGVRTQLAEAGVDDVRLVERCTREDPDLYSYRRDGALSGRLAGLVWVQP</sequence>
<evidence type="ECO:0000256" key="3">
    <source>
        <dbReference type="ARBA" id="ARBA00007353"/>
    </source>
</evidence>
<keyword evidence="4" id="KW-0808">Transferase</keyword>
<evidence type="ECO:0000256" key="5">
    <source>
        <dbReference type="ARBA" id="ARBA00022723"/>
    </source>
</evidence>